<organism evidence="1 2">
    <name type="scientific">Proteiniclasticum ruminis</name>
    <dbReference type="NCBI Taxonomy" id="398199"/>
    <lineage>
        <taxon>Bacteria</taxon>
        <taxon>Bacillati</taxon>
        <taxon>Bacillota</taxon>
        <taxon>Clostridia</taxon>
        <taxon>Eubacteriales</taxon>
        <taxon>Clostridiaceae</taxon>
        <taxon>Proteiniclasticum</taxon>
    </lineage>
</organism>
<accession>A0A1G8HIR7</accession>
<evidence type="ECO:0008006" key="3">
    <source>
        <dbReference type="Google" id="ProtNLM"/>
    </source>
</evidence>
<dbReference type="Pfam" id="PF04402">
    <property type="entry name" value="SIMPL"/>
    <property type="match status" value="1"/>
</dbReference>
<dbReference type="PANTHER" id="PTHR34387:SF2">
    <property type="entry name" value="SLR1258 PROTEIN"/>
    <property type="match status" value="1"/>
</dbReference>
<gene>
    <name evidence="1" type="ORF">SAMN05421804_101597</name>
</gene>
<dbReference type="AlphaFoldDB" id="A0A1G8HIR7"/>
<dbReference type="InterPro" id="IPR052022">
    <property type="entry name" value="26kDa_periplasmic_antigen"/>
</dbReference>
<proteinExistence type="predicted"/>
<dbReference type="Gene3D" id="3.30.70.2970">
    <property type="entry name" value="Protein of unknown function (DUF541), domain 2"/>
    <property type="match status" value="1"/>
</dbReference>
<reference evidence="1 2" key="1">
    <citation type="submission" date="2016-10" db="EMBL/GenBank/DDBJ databases">
        <authorList>
            <person name="de Groot N.N."/>
        </authorList>
    </citation>
    <scope>NUCLEOTIDE SEQUENCE [LARGE SCALE GENOMIC DNA]</scope>
    <source>
        <strain evidence="1 2">CGMCC 1.5058</strain>
    </source>
</reference>
<evidence type="ECO:0000313" key="2">
    <source>
        <dbReference type="Proteomes" id="UP000183255"/>
    </source>
</evidence>
<protein>
    <recommendedName>
        <fullName evidence="3">SIMPL domain-containing protein</fullName>
    </recommendedName>
</protein>
<evidence type="ECO:0000313" key="1">
    <source>
        <dbReference type="EMBL" id="SDI06543.1"/>
    </source>
</evidence>
<dbReference type="EMBL" id="FNDZ01000001">
    <property type="protein sequence ID" value="SDI06543.1"/>
    <property type="molecule type" value="Genomic_DNA"/>
</dbReference>
<dbReference type="PANTHER" id="PTHR34387">
    <property type="entry name" value="SLR1258 PROTEIN"/>
    <property type="match status" value="1"/>
</dbReference>
<dbReference type="Proteomes" id="UP000183255">
    <property type="component" value="Unassembled WGS sequence"/>
</dbReference>
<dbReference type="RefSeq" id="WP_031573892.1">
    <property type="nucleotide sequence ID" value="NZ_FNDZ01000001.1"/>
</dbReference>
<name>A0A1G8HIR7_9CLOT</name>
<dbReference type="InterPro" id="IPR007497">
    <property type="entry name" value="SIMPL/DUF541"/>
</dbReference>
<dbReference type="GO" id="GO:0006974">
    <property type="term" value="P:DNA damage response"/>
    <property type="evidence" value="ECO:0007669"/>
    <property type="project" value="TreeGrafter"/>
</dbReference>
<dbReference type="Gene3D" id="3.30.110.170">
    <property type="entry name" value="Protein of unknown function (DUF541), domain 1"/>
    <property type="match status" value="1"/>
</dbReference>
<sequence length="211" mass="23821">MNKTIKVEGNAVVRRKPDRMDLAFAYRFQKEQYEEVLHLFEASYSRFQEAMEKAGVPTEQIKTAHFSVHPKYEQEYDGKVYHQVFQGFEITTDLNLRLPLSFPKLSEIFSALSESGETPQVGLTFSLEDEKEVLEEAMKEAVLNAKEKAATIAETLGLSIGHVISVEEVSESYGSYSQVEGSPRLLKAMDLSMTPEDAEAMMKVLLTVEIL</sequence>